<dbReference type="Gene3D" id="2.40.160.90">
    <property type="match status" value="1"/>
</dbReference>
<feature type="chain" id="PRO_5037446474" evidence="2">
    <location>
        <begin position="31"/>
        <end position="499"/>
    </location>
</feature>
<sequence length="499" mass="52891">MIIQKNVSSTPVFPKRYVIVVLLCSPLSLAASESPIGKTLLAQGAVSAEGQQAKRELKRQDPVFQQDIIRTGGNAFAQLRMMDNAYLSLQENTVLRLVEYQPKTDIAADGEVTMDLLSGGLRTITGAFGKKDKADYQLNTPLATIGIRGTKYEVVLVPGGMHVAVWEGKVKVSARNGKCEATLGDGQDFQYIYISKQGDCQPQKQVPKNFQDGHRPSVRSEDETRDGSELSEDGQSRIVSTPTPTPDPPLPLNAFILGQQNPVLPAAGRVAPLASGIGSISIKSGRANALDVANPSIQAGGKLLTTSSGQANSFQQNIGGYPVSWGKWDSYDMQDNLASPKSPSGDADGLIWSAYQPSAPDVVGAKTGTVYYGNTVGYLAESTGGDVGYLSATMNVNFDAATVENGRIFVRDTTQVWDGRFNGQIENGDLSLNFQNGTVSPIVSGATDGGGSPVTGFIDGDFVGDNANAVTGAFGMIDDTDANNQVQGIFLVDDHLRGD</sequence>
<keyword evidence="2" id="KW-0732">Signal</keyword>
<evidence type="ECO:0000256" key="1">
    <source>
        <dbReference type="SAM" id="MobiDB-lite"/>
    </source>
</evidence>
<dbReference type="EMBL" id="CP072793">
    <property type="protein sequence ID" value="QTR53221.1"/>
    <property type="molecule type" value="Genomic_DNA"/>
</dbReference>
<keyword evidence="5" id="KW-1185">Reference proteome</keyword>
<evidence type="ECO:0000256" key="2">
    <source>
        <dbReference type="SAM" id="SignalP"/>
    </source>
</evidence>
<reference evidence="4" key="1">
    <citation type="submission" date="2021-04" db="EMBL/GenBank/DDBJ databases">
        <title>Genomics, taxonomy and metabolism of representatives of sulfur bacteria of the genus Thiothrix: Thiothrix fructosivorans QT, Thiothrix unzii A1T and three new species, Thiothrix subterranea sp. nov., Thiothrix litoralis sp. nov. and 'Candidatus Thiothrix anitrata' sp. nov.</title>
        <authorList>
            <person name="Ravin N.V."/>
            <person name="Smolyakov D."/>
            <person name="Rudenko T.S."/>
            <person name="Mardanov A.V."/>
            <person name="Beletsky A.V."/>
            <person name="Markov N.D."/>
            <person name="Fomenkov A.I."/>
            <person name="Roberts R.J."/>
            <person name="Karnachuk O.V."/>
            <person name="Novikov A."/>
            <person name="Grabovich M.Y."/>
        </authorList>
    </citation>
    <scope>NUCLEOTIDE SEQUENCE</scope>
    <source>
        <strain evidence="4">A1</strain>
    </source>
</reference>
<name>A0A975F8Z2_9GAMM</name>
<evidence type="ECO:0000313" key="4">
    <source>
        <dbReference type="EMBL" id="QTR53221.1"/>
    </source>
</evidence>
<dbReference type="Pfam" id="PF04773">
    <property type="entry name" value="FecR"/>
    <property type="match status" value="1"/>
</dbReference>
<feature type="signal peptide" evidence="2">
    <location>
        <begin position="1"/>
        <end position="30"/>
    </location>
</feature>
<dbReference type="KEGG" id="tun:J9260_16195"/>
<dbReference type="PANTHER" id="PTHR38731">
    <property type="entry name" value="LIPL45-RELATED LIPOPROTEIN-RELATED"/>
    <property type="match status" value="1"/>
</dbReference>
<dbReference type="Gene3D" id="2.60.120.1440">
    <property type="match status" value="1"/>
</dbReference>
<protein>
    <submittedName>
        <fullName evidence="4">FecR domain-containing protein</fullName>
    </submittedName>
</protein>
<evidence type="ECO:0000259" key="3">
    <source>
        <dbReference type="Pfam" id="PF04773"/>
    </source>
</evidence>
<feature type="compositionally biased region" description="Basic and acidic residues" evidence="1">
    <location>
        <begin position="211"/>
        <end position="228"/>
    </location>
</feature>
<feature type="domain" description="FecR protein" evidence="3">
    <location>
        <begin position="67"/>
        <end position="171"/>
    </location>
</feature>
<accession>A0A975F8Z2</accession>
<feature type="region of interest" description="Disordered" evidence="1">
    <location>
        <begin position="200"/>
        <end position="247"/>
    </location>
</feature>
<proteinExistence type="predicted"/>
<dbReference type="PANTHER" id="PTHR38731:SF3">
    <property type="entry name" value="BLL6125 PROTEIN"/>
    <property type="match status" value="1"/>
</dbReference>
<dbReference type="Proteomes" id="UP000672009">
    <property type="component" value="Chromosome"/>
</dbReference>
<dbReference type="AlphaFoldDB" id="A0A975F8Z2"/>
<organism evidence="4 5">
    <name type="scientific">Thiothrix unzii</name>
    <dbReference type="NCBI Taxonomy" id="111769"/>
    <lineage>
        <taxon>Bacteria</taxon>
        <taxon>Pseudomonadati</taxon>
        <taxon>Pseudomonadota</taxon>
        <taxon>Gammaproteobacteria</taxon>
        <taxon>Thiotrichales</taxon>
        <taxon>Thiotrichaceae</taxon>
        <taxon>Thiothrix</taxon>
    </lineage>
</organism>
<evidence type="ECO:0000313" key="5">
    <source>
        <dbReference type="Proteomes" id="UP000672009"/>
    </source>
</evidence>
<gene>
    <name evidence="4" type="ORF">J9260_16195</name>
</gene>
<dbReference type="RefSeq" id="WP_210218747.1">
    <property type="nucleotide sequence ID" value="NZ_CP072793.1"/>
</dbReference>
<dbReference type="InterPro" id="IPR006860">
    <property type="entry name" value="FecR"/>
</dbReference>